<dbReference type="AlphaFoldDB" id="A0A2K8L4U3"/>
<dbReference type="KEGG" id="mfn:Ga0123462_1268"/>
<dbReference type="Proteomes" id="UP000231637">
    <property type="component" value="Chromosome"/>
</dbReference>
<feature type="chain" id="PRO_5014894530" evidence="1">
    <location>
        <begin position="28"/>
        <end position="170"/>
    </location>
</feature>
<protein>
    <submittedName>
        <fullName evidence="3">SH3 domain-containing protein</fullName>
    </submittedName>
</protein>
<sequence>MAFLSPIPRCSLITALLLLLPASPALAADVPDKGSILRISLSKAVMKSAPRAFGSSVIRTLPKGASVTYLGSTGIFYHVSDGRQSGYISSKAVAEERTFTSFSRSGEVTQSDMAAATKGFSPEVERENRKNRQLRYDLMDRAEQVSTVSNPDTYLRKFREQGKLGEYADE</sequence>
<dbReference type="RefSeq" id="WP_100265516.1">
    <property type="nucleotide sequence ID" value="NZ_CP018800.1"/>
</dbReference>
<evidence type="ECO:0000259" key="2">
    <source>
        <dbReference type="Pfam" id="PF08239"/>
    </source>
</evidence>
<evidence type="ECO:0000256" key="1">
    <source>
        <dbReference type="SAM" id="SignalP"/>
    </source>
</evidence>
<keyword evidence="1" id="KW-0732">Signal</keyword>
<dbReference type="OrthoDB" id="9816557at2"/>
<dbReference type="InterPro" id="IPR003646">
    <property type="entry name" value="SH3-like_bac-type"/>
</dbReference>
<evidence type="ECO:0000313" key="3">
    <source>
        <dbReference type="EMBL" id="ATX82132.1"/>
    </source>
</evidence>
<reference evidence="3 4" key="1">
    <citation type="submission" date="2016-12" db="EMBL/GenBank/DDBJ databases">
        <title>Isolation and genomic insights into novel planktonic Zetaproteobacteria from stratified waters of the Chesapeake Bay.</title>
        <authorList>
            <person name="McAllister S.M."/>
            <person name="Kato S."/>
            <person name="Chan C.S."/>
            <person name="Chiu B.K."/>
            <person name="Field E.K."/>
        </authorList>
    </citation>
    <scope>NUCLEOTIDE SEQUENCE [LARGE SCALE GENOMIC DNA]</scope>
    <source>
        <strain evidence="3 4">CP-8</strain>
    </source>
</reference>
<organism evidence="3 4">
    <name type="scientific">Mariprofundus ferrinatatus</name>
    <dbReference type="NCBI Taxonomy" id="1921087"/>
    <lineage>
        <taxon>Bacteria</taxon>
        <taxon>Pseudomonadati</taxon>
        <taxon>Pseudomonadota</taxon>
        <taxon>Candidatius Mariprofundia</taxon>
        <taxon>Mariprofundales</taxon>
        <taxon>Mariprofundaceae</taxon>
        <taxon>Mariprofundus</taxon>
    </lineage>
</organism>
<dbReference type="Pfam" id="PF08239">
    <property type="entry name" value="SH3_3"/>
    <property type="match status" value="1"/>
</dbReference>
<feature type="signal peptide" evidence="1">
    <location>
        <begin position="1"/>
        <end position="27"/>
    </location>
</feature>
<name>A0A2K8L4U3_9PROT</name>
<proteinExistence type="predicted"/>
<evidence type="ECO:0000313" key="4">
    <source>
        <dbReference type="Proteomes" id="UP000231637"/>
    </source>
</evidence>
<keyword evidence="4" id="KW-1185">Reference proteome</keyword>
<dbReference type="Gene3D" id="2.30.30.40">
    <property type="entry name" value="SH3 Domains"/>
    <property type="match status" value="1"/>
</dbReference>
<dbReference type="EMBL" id="CP018800">
    <property type="protein sequence ID" value="ATX82132.1"/>
    <property type="molecule type" value="Genomic_DNA"/>
</dbReference>
<accession>A0A2K8L4U3</accession>
<feature type="domain" description="SH3b" evidence="2">
    <location>
        <begin position="49"/>
        <end position="93"/>
    </location>
</feature>
<gene>
    <name evidence="3" type="ORF">Ga0123462_1268</name>
</gene>